<feature type="compositionally biased region" description="Basic and acidic residues" evidence="2">
    <location>
        <begin position="94"/>
        <end position="107"/>
    </location>
</feature>
<keyword evidence="3" id="KW-0812">Transmembrane</keyword>
<feature type="compositionally biased region" description="Basic and acidic residues" evidence="2">
    <location>
        <begin position="133"/>
        <end position="144"/>
    </location>
</feature>
<feature type="compositionally biased region" description="Basic and acidic residues" evidence="2">
    <location>
        <begin position="58"/>
        <end position="78"/>
    </location>
</feature>
<dbReference type="GO" id="GO:0005789">
    <property type="term" value="C:endoplasmic reticulum membrane"/>
    <property type="evidence" value="ECO:0007669"/>
    <property type="project" value="TreeGrafter"/>
</dbReference>
<reference evidence="4 5" key="1">
    <citation type="submission" date="2019-05" db="EMBL/GenBank/DDBJ databases">
        <title>Another draft genome of Portunus trituberculatus and its Hox gene families provides insights of decapod evolution.</title>
        <authorList>
            <person name="Jeong J.-H."/>
            <person name="Song I."/>
            <person name="Kim S."/>
            <person name="Choi T."/>
            <person name="Kim D."/>
            <person name="Ryu S."/>
            <person name="Kim W."/>
        </authorList>
    </citation>
    <scope>NUCLEOTIDE SEQUENCE [LARGE SCALE GENOMIC DNA]</scope>
    <source>
        <tissue evidence="4">Muscle</tissue>
    </source>
</reference>
<proteinExistence type="predicted"/>
<dbReference type="PANTHER" id="PTHR18939">
    <property type="entry name" value="RIBOSOME BINDING PROTEIN-1"/>
    <property type="match status" value="1"/>
</dbReference>
<dbReference type="PANTHER" id="PTHR18939:SF4">
    <property type="entry name" value="RIBOSOME-BINDING PROTEIN 1"/>
    <property type="match status" value="1"/>
</dbReference>
<feature type="region of interest" description="Disordered" evidence="2">
    <location>
        <begin position="58"/>
        <end position="272"/>
    </location>
</feature>
<dbReference type="OrthoDB" id="6368199at2759"/>
<organism evidence="4 5">
    <name type="scientific">Portunus trituberculatus</name>
    <name type="common">Swimming crab</name>
    <name type="synonym">Neptunus trituberculatus</name>
    <dbReference type="NCBI Taxonomy" id="210409"/>
    <lineage>
        <taxon>Eukaryota</taxon>
        <taxon>Metazoa</taxon>
        <taxon>Ecdysozoa</taxon>
        <taxon>Arthropoda</taxon>
        <taxon>Crustacea</taxon>
        <taxon>Multicrustacea</taxon>
        <taxon>Malacostraca</taxon>
        <taxon>Eumalacostraca</taxon>
        <taxon>Eucarida</taxon>
        <taxon>Decapoda</taxon>
        <taxon>Pleocyemata</taxon>
        <taxon>Brachyura</taxon>
        <taxon>Eubrachyura</taxon>
        <taxon>Portunoidea</taxon>
        <taxon>Portunidae</taxon>
        <taxon>Portuninae</taxon>
        <taxon>Portunus</taxon>
    </lineage>
</organism>
<feature type="compositionally biased region" description="Low complexity" evidence="2">
    <location>
        <begin position="108"/>
        <end position="132"/>
    </location>
</feature>
<feature type="compositionally biased region" description="Basic and acidic residues" evidence="2">
    <location>
        <begin position="158"/>
        <end position="171"/>
    </location>
</feature>
<name>A0A5B7CIP9_PORTR</name>
<feature type="transmembrane region" description="Helical" evidence="3">
    <location>
        <begin position="21"/>
        <end position="40"/>
    </location>
</feature>
<dbReference type="EMBL" id="VSRR010000037">
    <property type="protein sequence ID" value="MPC08611.1"/>
    <property type="molecule type" value="Genomic_DNA"/>
</dbReference>
<keyword evidence="5" id="KW-1185">Reference proteome</keyword>
<feature type="compositionally biased region" description="Low complexity" evidence="2">
    <location>
        <begin position="192"/>
        <end position="201"/>
    </location>
</feature>
<protein>
    <recommendedName>
        <fullName evidence="6">Ribosome-binding protein 1</fullName>
    </recommendedName>
</protein>
<keyword evidence="3" id="KW-0472">Membrane</keyword>
<feature type="compositionally biased region" description="Polar residues" evidence="2">
    <location>
        <begin position="145"/>
        <end position="157"/>
    </location>
</feature>
<evidence type="ECO:0000313" key="5">
    <source>
        <dbReference type="Proteomes" id="UP000324222"/>
    </source>
</evidence>
<evidence type="ECO:0000256" key="1">
    <source>
        <dbReference type="SAM" id="Coils"/>
    </source>
</evidence>
<gene>
    <name evidence="4" type="ORF">E2C01_001200</name>
</gene>
<comment type="caution">
    <text evidence="4">The sequence shown here is derived from an EMBL/GenBank/DDBJ whole genome shotgun (WGS) entry which is preliminary data.</text>
</comment>
<accession>A0A5B7CIP9</accession>
<dbReference type="Proteomes" id="UP000324222">
    <property type="component" value="Unassembled WGS sequence"/>
</dbReference>
<keyword evidence="1" id="KW-0175">Coiled coil</keyword>
<evidence type="ECO:0000256" key="2">
    <source>
        <dbReference type="SAM" id="MobiDB-lite"/>
    </source>
</evidence>
<evidence type="ECO:0000313" key="4">
    <source>
        <dbReference type="EMBL" id="MPC08611.1"/>
    </source>
</evidence>
<feature type="coiled-coil region" evidence="1">
    <location>
        <begin position="318"/>
        <end position="345"/>
    </location>
</feature>
<keyword evidence="3" id="KW-1133">Transmembrane helix</keyword>
<evidence type="ECO:0000256" key="3">
    <source>
        <dbReference type="SAM" id="Phobius"/>
    </source>
</evidence>
<feature type="coiled-coil region" evidence="1">
    <location>
        <begin position="401"/>
        <end position="507"/>
    </location>
</feature>
<dbReference type="AlphaFoldDB" id="A0A5B7CIP9"/>
<feature type="compositionally biased region" description="Basic and acidic residues" evidence="2">
    <location>
        <begin position="206"/>
        <end position="224"/>
    </location>
</feature>
<feature type="compositionally biased region" description="Basic and acidic residues" evidence="2">
    <location>
        <begin position="179"/>
        <end position="191"/>
    </location>
</feature>
<dbReference type="InterPro" id="IPR040248">
    <property type="entry name" value="RRBP1"/>
</dbReference>
<evidence type="ECO:0008006" key="6">
    <source>
        <dbReference type="Google" id="ProtNLM"/>
    </source>
</evidence>
<sequence>MKFAIMNDSFYYHLLVENTMDVLVLGAVVLVLTVVVYLVATLGTKETPFEDVANQRQKFETAHSKTEKQQKKPKEQKKERKKKKEQEDAGSEEVQEKVVKAEVKKTESAASRATASATPAPASSAATPSPSAKETKAAAKEAKTNVKSAAKDTNTSGKEPKNASKEAKAAAKESVAPAKETKASKETKAAAKETNAAAKETNVNTKEMKESKAKATKEAVKESKATVVDMPLISEQVSGSDAVDVSPAAEKGSSQEKKKKKEKKNDITSMSESKLLPMVQRAPLSGTEIQTLIDVLLNKQQQNNAGGDWVKKGRVDPITQLRRQLEEVENRLRDKDEAHSALSAKITDLCGELHGERSRSAKLKTQLEDTIANYTRQQEVAAANAKSTQTARLNELRATLEQEYQIKFQQQQQLVEQLQNTTNDQEAAALRASLNEAEMQGKIIKQEHEVLTQRCQQYEEHIRALEEKRVGDDASRNAQLTELQIKLQNSDAARAQALAELSAMEREIAGKE</sequence>